<dbReference type="InterPro" id="IPR018247">
    <property type="entry name" value="EF_Hand_1_Ca_BS"/>
</dbReference>
<dbReference type="GO" id="GO:0005634">
    <property type="term" value="C:nucleus"/>
    <property type="evidence" value="ECO:0007669"/>
    <property type="project" value="TreeGrafter"/>
</dbReference>
<evidence type="ECO:0000256" key="2">
    <source>
        <dbReference type="ARBA" id="ARBA00012759"/>
    </source>
</evidence>
<organism evidence="16">
    <name type="scientific">Mucochytrium quahogii</name>
    <dbReference type="NCBI Taxonomy" id="96639"/>
    <lineage>
        <taxon>Eukaryota</taxon>
        <taxon>Sar</taxon>
        <taxon>Stramenopiles</taxon>
        <taxon>Bigyra</taxon>
        <taxon>Labyrinthulomycetes</taxon>
        <taxon>Thraustochytrida</taxon>
        <taxon>Thraustochytriidae</taxon>
        <taxon>Mucochytrium</taxon>
    </lineage>
</organism>
<keyword evidence="3" id="KW-0645">Protease</keyword>
<dbReference type="InterPro" id="IPR015940">
    <property type="entry name" value="UBA"/>
</dbReference>
<feature type="domain" description="EF-hand" evidence="15">
    <location>
        <begin position="3707"/>
        <end position="3742"/>
    </location>
</feature>
<evidence type="ECO:0000256" key="9">
    <source>
        <dbReference type="ARBA" id="ARBA00022833"/>
    </source>
</evidence>
<feature type="region of interest" description="Disordered" evidence="12">
    <location>
        <begin position="3303"/>
        <end position="3323"/>
    </location>
</feature>
<evidence type="ECO:0000256" key="7">
    <source>
        <dbReference type="ARBA" id="ARBA00022801"/>
    </source>
</evidence>
<dbReference type="Pfam" id="PF12359">
    <property type="entry name" value="DUF3645"/>
    <property type="match status" value="1"/>
</dbReference>
<dbReference type="InterPro" id="IPR022105">
    <property type="entry name" value="DUF3645"/>
</dbReference>
<evidence type="ECO:0000259" key="13">
    <source>
        <dbReference type="PROSITE" id="PS50030"/>
    </source>
</evidence>
<feature type="compositionally biased region" description="Basic and acidic residues" evidence="12">
    <location>
        <begin position="3313"/>
        <end position="3323"/>
    </location>
</feature>
<evidence type="ECO:0000256" key="1">
    <source>
        <dbReference type="ARBA" id="ARBA00000707"/>
    </source>
</evidence>
<keyword evidence="5 11" id="KW-0863">Zinc-finger</keyword>
<comment type="catalytic activity">
    <reaction evidence="1">
        <text>Thiol-dependent hydrolysis of ester, thioester, amide, peptide and isopeptide bonds formed by the C-terminal Gly of ubiquitin (a 76-residue protein attached to proteins as an intracellular targeting signal).</text>
        <dbReference type="EC" id="3.4.19.12"/>
    </reaction>
</comment>
<reference evidence="16" key="1">
    <citation type="submission" date="2021-01" db="EMBL/GenBank/DDBJ databases">
        <authorList>
            <person name="Corre E."/>
            <person name="Pelletier E."/>
            <person name="Niang G."/>
            <person name="Scheremetjew M."/>
            <person name="Finn R."/>
            <person name="Kale V."/>
            <person name="Holt S."/>
            <person name="Cochrane G."/>
            <person name="Meng A."/>
            <person name="Brown T."/>
            <person name="Cohen L."/>
        </authorList>
    </citation>
    <scope>NUCLEOTIDE SEQUENCE</scope>
    <source>
        <strain evidence="16">NY070348D</strain>
    </source>
</reference>
<evidence type="ECO:0000256" key="12">
    <source>
        <dbReference type="SAM" id="MobiDB-lite"/>
    </source>
</evidence>
<dbReference type="SUPFAM" id="SSF46934">
    <property type="entry name" value="UBA-like"/>
    <property type="match status" value="1"/>
</dbReference>
<evidence type="ECO:0000256" key="4">
    <source>
        <dbReference type="ARBA" id="ARBA00022723"/>
    </source>
</evidence>
<dbReference type="GO" id="GO:0071947">
    <property type="term" value="P:protein deubiquitination involved in ubiquitin-dependent protein catabolic process"/>
    <property type="evidence" value="ECO:0007669"/>
    <property type="project" value="TreeGrafter"/>
</dbReference>
<dbReference type="PANTHER" id="PTHR13367:SF28">
    <property type="entry name" value="UBIQUITIN THIOESTERASE ZRANB1"/>
    <property type="match status" value="1"/>
</dbReference>
<dbReference type="Gene3D" id="1.10.8.10">
    <property type="entry name" value="DNA helicase RuvA subunit, C-terminal domain"/>
    <property type="match status" value="1"/>
</dbReference>
<accession>A0A7S2RK99</accession>
<dbReference type="GO" id="GO:0008270">
    <property type="term" value="F:zinc ion binding"/>
    <property type="evidence" value="ECO:0007669"/>
    <property type="project" value="UniProtKB-KW"/>
</dbReference>
<dbReference type="PROSITE" id="PS50222">
    <property type="entry name" value="EF_HAND_2"/>
    <property type="match status" value="1"/>
</dbReference>
<feature type="region of interest" description="Disordered" evidence="12">
    <location>
        <begin position="3400"/>
        <end position="3439"/>
    </location>
</feature>
<dbReference type="PROSITE" id="PS00018">
    <property type="entry name" value="EF_HAND_1"/>
    <property type="match status" value="1"/>
</dbReference>
<keyword evidence="4" id="KW-0479">Metal-binding</keyword>
<feature type="domain" description="UBA" evidence="13">
    <location>
        <begin position="1601"/>
        <end position="1641"/>
    </location>
</feature>
<dbReference type="PANTHER" id="PTHR13367">
    <property type="entry name" value="UBIQUITIN THIOESTERASE"/>
    <property type="match status" value="1"/>
</dbReference>
<dbReference type="GO" id="GO:0005509">
    <property type="term" value="F:calcium ion binding"/>
    <property type="evidence" value="ECO:0007669"/>
    <property type="project" value="InterPro"/>
</dbReference>
<dbReference type="InterPro" id="IPR001876">
    <property type="entry name" value="Znf_RanBP2"/>
</dbReference>
<dbReference type="PROSITE" id="PS50199">
    <property type="entry name" value="ZF_RANBP2_2"/>
    <property type="match status" value="1"/>
</dbReference>
<evidence type="ECO:0000259" key="15">
    <source>
        <dbReference type="PROSITE" id="PS50222"/>
    </source>
</evidence>
<keyword evidence="9" id="KW-0862">Zinc</keyword>
<evidence type="ECO:0000256" key="6">
    <source>
        <dbReference type="ARBA" id="ARBA00022786"/>
    </source>
</evidence>
<dbReference type="InterPro" id="IPR011992">
    <property type="entry name" value="EF-hand-dom_pair"/>
</dbReference>
<evidence type="ECO:0000256" key="5">
    <source>
        <dbReference type="ARBA" id="ARBA00022771"/>
    </source>
</evidence>
<dbReference type="GO" id="GO:0070530">
    <property type="term" value="F:K63-linked polyubiquitin modification-dependent protein binding"/>
    <property type="evidence" value="ECO:0007669"/>
    <property type="project" value="TreeGrafter"/>
</dbReference>
<dbReference type="SMART" id="SM00547">
    <property type="entry name" value="ZnF_RBZ"/>
    <property type="match status" value="3"/>
</dbReference>
<dbReference type="InterPro" id="IPR051346">
    <property type="entry name" value="OTU_Deubiquitinase"/>
</dbReference>
<gene>
    <name evidence="16" type="ORF">QSP1433_LOCUS4300</name>
</gene>
<dbReference type="GO" id="GO:0005737">
    <property type="term" value="C:cytoplasm"/>
    <property type="evidence" value="ECO:0007669"/>
    <property type="project" value="TreeGrafter"/>
</dbReference>
<name>A0A7S2RK99_9STRA</name>
<evidence type="ECO:0000259" key="14">
    <source>
        <dbReference type="PROSITE" id="PS50199"/>
    </source>
</evidence>
<evidence type="ECO:0000256" key="3">
    <source>
        <dbReference type="ARBA" id="ARBA00022670"/>
    </source>
</evidence>
<dbReference type="Gene3D" id="2.30.30.40">
    <property type="entry name" value="SH3 Domains"/>
    <property type="match status" value="1"/>
</dbReference>
<evidence type="ECO:0000256" key="10">
    <source>
        <dbReference type="ARBA" id="ARBA00022837"/>
    </source>
</evidence>
<evidence type="ECO:0000256" key="8">
    <source>
        <dbReference type="ARBA" id="ARBA00022807"/>
    </source>
</evidence>
<dbReference type="Gene3D" id="4.10.1060.10">
    <property type="entry name" value="Zinc finger, RanBP2-type"/>
    <property type="match status" value="1"/>
</dbReference>
<keyword evidence="6" id="KW-0833">Ubl conjugation pathway</keyword>
<keyword evidence="7" id="KW-0378">Hydrolase</keyword>
<dbReference type="SUPFAM" id="SSF47473">
    <property type="entry name" value="EF-hand"/>
    <property type="match status" value="1"/>
</dbReference>
<dbReference type="InterPro" id="IPR022099">
    <property type="entry name" value="DUF3638"/>
</dbReference>
<dbReference type="EMBL" id="HBHK01007042">
    <property type="protein sequence ID" value="CAD9673401.1"/>
    <property type="molecule type" value="Transcribed_RNA"/>
</dbReference>
<feature type="region of interest" description="Disordered" evidence="12">
    <location>
        <begin position="1297"/>
        <end position="1322"/>
    </location>
</feature>
<sequence>MAQQQQGGAEQKRPSIWTSGAFCGLLADPFVEGNSQVPEGSLKSVCSWLEFVLSERPLLKKWKESPLMEHLATFRGLASVEVDKPEKLAEFVKAFTEKLKSLSSGELVFIPGGWVGSTTRASLVYIAENCGNGTYSLTICNAGAGLNYHPCRVTVENPEKLKYQTCLCLKNLTSERFLDPSFWTTLFVQWMKPSEFHRVEVLYDVLFPWICGNDTLANAVEESQALEEAEWRTPMRAGSSSAWRNLMEAVRYFLVRHYGCSRAEMKELTTLLKCELLAIALQDLEEDGRDPPTQDEMVLVRMGCKTAAHAVLKTGRVDTYPHVEQLVEKIEKKLVSLENQDQDTDSVYPEPFDASKLDQSDTLFPNIIISDKDTERYAGLAEEPRTALVCDILQVPTKQVSSIEDAVAALVRCEKVCNKLNERCRDGSSFSSRIALQLQVAELIRSVFTAVLPLPTKPGSSESSIWRGFPSKELELTCLRLIHRLAIVYGTAWQSFDAPTRAFDSERASVALCMLCIFDCVIRNDAFGLEVSRLLNDDGGYCLSTSLCIANLELLRVASTMEVHLPGVAIARSQCLEYFETLEKNCKYKDLFTFRMPTDKIEIKKYGTSVLFLRKLMEAYGYELVPRDNPMPPPEIESLMEWMTSPSSLLAREHPEYGMLRDMSCLFKFLCTMESRESELQRQRIAPSEYVSWGLSFEDTSMEAGTFHSRRSLLGNGLRWEVLNYRGLDLDTADVQVTCFGDRKLYFGEGLVVHSPADVNALLNYSGDQRPTEDDILHSDSLPTFGDTLSRQESEMLMSYLTVPYLRIPLTLAFFATGDRVTYLFSHELQALLRAVLFDASDWVPYGDGDKIDLVPVQSNQVDMTHLGGRPVTNNVVLGTSNGLLLNELIKSPEATMRPLMKMLKSINDLAEASVYSPDASLSLYLIDLAIDVQGFLLYSDQAPDRELEMEVYLASTCRGILKKWLKEAMDENDLETSCMIHAYLALIWCNLKPSNYDTENISELMGSLCFVRNWHGFGLGDPCSLLGYGSSTDSADPPEQRLLRFMQAHGVDTGRIAKGSLQKYLGQRRPLYLRIGAKTLRVPTLDNDTDTSKKKLLANVPEQKLFRMLQSQRHHIVEFLTGLQQTSETVLAKLFNRAVAIALDTTGTAQVEHPQGVTAAWTSEGRGVYLSPDKEMTFDVQCAQIMWRNDELKPLPDSMTHFNDFHAIFGKQQLHCGVVAYQQHRKWVHVVGTPYDLLLWDEPQDDDQGLEVPRELQVEEESSNMDVDESNFWNCQACTYRNRSSNQGSCEMCGTPKVGATPPRPPQQQQQGGEQEDKSPKAIEYNGVRYDRHLDPFSKESLESFPEEERWVLELLVPALRGHFKDQMPWKVLLTHDKTDATATKVIALAGARTEHEVEDDTPSRGTMRYMQQESTRKVIMTTWKEFVLYRERKVLHVFNFVSHGRKMYRQLVFSSDSKVGFHVLAPSKSMFGACGDLKSQFMLEQSLVITRNRNGIVETYIPSRLLFGVLPSVLLEAYQFWYGVEDDILRGEPLDAESTWFGSKEIEISKDGRKILQKPKSTIKPLSFQIGVGDEASLRRRLVVEGQSTASGPQPTMKEFDQTLVLDLCALGFSPAAARLALSKCNGNSAFAAEWLLHPDHEAQVANADDIVIENRKYKVVSHGTVRVRAAPTEAEDVGYVSNQVSTLSFGESVTVLERAGNWVRILDEQNPTKEAWVLSFHPEHGAVLEPEGEQVPSQGLETSGAVQKAVQKEKEEATKTMEIDYESESTDEIVAEPVCLVNLLDEPKKDSGVYNLLTTLTGIEDLSHILVWCNRETRKVELIELARLKLRMRPENGKLLLVDQAGWYVCNETKRTRALLDVHSLLLMNFQREIQYLVPNHDASRPTIKGRPFNTEIACERGSFAWLQTMDTRYFLYPIHTSGTYLVSQELSASIYLVHLLLIQRRYKETFHLAPTCTVDVPFAADEGFIWSQLERSMDDQHPDAHACRLKLALAIMYARHHIRTPWEVHVEYDRYLAKLPRVSAYCRLSREEELKITQLTTMGTPIIKNRLVTLQAKQRAPVELKAPAVRIGGSPWNKVHSQTLTYFQNHGTTLKRVQFKPQVGDASFDNYLTDILFSDHVVADEESGANRQLGFTFLFQLLTSPGTVPGSNFSPRRAGDILTRYLHLKLSRWGRESVSEGEVEASNSRHMAELAAVIAQPDRVWPKIPLDTQSVQYLRNGINLYTEQGRQSQVKLWLDLVDVEWQQAWPAIVDGNTSARRSLPAFVLKDFPNTCSFPISPALVVDTGCSARTVPNEEMKKVMMRPLGDLWSTYIETVPSSDRAPHDVLPFDLHSHATAQTTVAKEILLRLEEDVRGYAKAFKESTQPVLKNIHTTANLVKELESLQAKDAQFVKETIKSLVKRANKVSTPELVLKNRCNLRDEVDFSILTQALLSGTSCRDLQRINPTLTEQDVESMLSTVVEVLVFTNRISHANRAIVLGRSLADAKSDSFQAKQLARSLAECVATCRWYVEENCTFDPRFLVFEYVFDILLRERQVEIVRSFVEDVKHERSHVQQMIMGAGKTTVVAPLLTLLLANGETLVSQVMPTALLEQTRHIMRTRFSAIITKRVFTLEFDRSCDDSIDVAKDVFEKLDEARRSRSVICASPDAVKSLFLKFIEHMHSLESVDPEVISPSTSLRQNKEIVMLRDTMQKRSDMADCIIPIFQMWNDGVLIMDEVDVLLHPLRSELNFPIGLKDPIDMAGFRWDLPIHILSAFFSETKDESEGGAKQLLYEIDAIVENGYISHALQRNPHLVLLDEKFYREHLMRPVAHWCVMWIESNAHDLPAHDICVDYLVTEELDQLENFPKLVGDNMKLLNLGRDWIRVLLPHVLSKIDRVSFGVLSRLDLANIDQKRTPMSRKLMAVPFVGKDVPSRSSEFAHPDVVIGLSVLGYRYEGLRLSDVKTIVTQLKADFTRQIGPRDQRPASRIFRGWLEHAAKDDEVLPVLPLPLFQVNDRKQLERLFQILCKETQVIIYYLKQHVFPACMNFQSIKISACGHELGSSMLFKKRIGFSGTPSNLLPIDLGECLYEPGSDGRIMHVLSSTDVVSMERKHNWTAKSLLRDVACGSFNALIDTGALITGMDNEQVARYLLEHLPESTFEGVVYLDRADRKMFLQRSSGKSLHLSQCGVDPSRRFTFYDQVHTTGMDIKQSPSARAVVTIGKDMTFRDYAQGSFRMRGIGNGQTIHLFLIPEVEQLIKNELELAAPCRTLDVPAWLLINSMKMETIQYSMLSLQELYNCWRKEALHGLVEDCTKHSSLLPNTPEPKSRSERLRRFDGKQEMKKCINLFREPVGFNVPEEMPTPQPFHDKIHELIAEHEHFSKNMSLINSIAERTRYTKDLKSEELEAEIVNENEQEQQQQQEEEAEEEQEKVSRYTRDDEQANPWNISHLNKTPSCEVGDEPFYSMSSFTVRSSQPRLDFCGNLLVSDNWFRPRWIGLGDRRLKNVMVVLEWDASSFSLRLAKMIPLVHNYLVTEKGAEPNAAAFAAFTICTNPQTSEDMEVQKRFFTSTEGTDGAGAYYVAISLSEAETLRRVLHTNQSRSLSDFSLLSIEDGGRIDGSCGKSSPFLPLACLRFVNCDMYYTDEELVCLEKTFKNNSIGERIHFFEDCLRLRRREKHLWGDTPLARLFTEKGEWHLLEARAKLQQMSLALLRMLSSKKNSLDVVGLFSRADSDNDGALSYSEMQRMLEGLQLGFSPADVATIVRLTDKDGSKSISWKTFIDAFKLPEELLAQSMERNHLDLEAEKANSRWQCSNCTYINFASDVACDVCGYGWAGTLHVPSDKWMCDPAYGGCTFFNPEGHFYCEMCNKSKPSLQSVRF</sequence>
<dbReference type="PROSITE" id="PS50030">
    <property type="entry name" value="UBA"/>
    <property type="match status" value="1"/>
</dbReference>
<keyword evidence="10" id="KW-0106">Calcium</keyword>
<feature type="compositionally biased region" description="Acidic residues" evidence="12">
    <location>
        <begin position="3400"/>
        <end position="3417"/>
    </location>
</feature>
<evidence type="ECO:0000313" key="16">
    <source>
        <dbReference type="EMBL" id="CAD9673401.1"/>
    </source>
</evidence>
<proteinExistence type="predicted"/>
<keyword evidence="8" id="KW-0788">Thiol protease</keyword>
<dbReference type="InterPro" id="IPR009060">
    <property type="entry name" value="UBA-like_sf"/>
</dbReference>
<dbReference type="EC" id="3.4.19.12" evidence="2"/>
<dbReference type="Pfam" id="PF13499">
    <property type="entry name" value="EF-hand_7"/>
    <property type="match status" value="1"/>
</dbReference>
<dbReference type="Pfam" id="PF00627">
    <property type="entry name" value="UBA"/>
    <property type="match status" value="1"/>
</dbReference>
<dbReference type="SMART" id="SM00165">
    <property type="entry name" value="UBA"/>
    <property type="match status" value="1"/>
</dbReference>
<protein>
    <recommendedName>
        <fullName evidence="2">ubiquitinyl hydrolase 1</fullName>
        <ecNumber evidence="2">3.4.19.12</ecNumber>
    </recommendedName>
</protein>
<dbReference type="GO" id="GO:0004843">
    <property type="term" value="F:cysteine-type deubiquitinase activity"/>
    <property type="evidence" value="ECO:0007669"/>
    <property type="project" value="UniProtKB-EC"/>
</dbReference>
<dbReference type="SUPFAM" id="SSF52540">
    <property type="entry name" value="P-loop containing nucleoside triphosphate hydrolases"/>
    <property type="match status" value="1"/>
</dbReference>
<evidence type="ECO:0000256" key="11">
    <source>
        <dbReference type="PROSITE-ProRule" id="PRU00322"/>
    </source>
</evidence>
<feature type="domain" description="RanBP2-type" evidence="14">
    <location>
        <begin position="3794"/>
        <end position="3819"/>
    </location>
</feature>
<dbReference type="PROSITE" id="PS01358">
    <property type="entry name" value="ZF_RANBP2_1"/>
    <property type="match status" value="1"/>
</dbReference>
<dbReference type="Gene3D" id="1.10.238.10">
    <property type="entry name" value="EF-hand"/>
    <property type="match status" value="1"/>
</dbReference>
<dbReference type="InterPro" id="IPR027417">
    <property type="entry name" value="P-loop_NTPase"/>
</dbReference>
<dbReference type="InterPro" id="IPR002048">
    <property type="entry name" value="EF_hand_dom"/>
</dbReference>
<feature type="compositionally biased region" description="Basic and acidic residues" evidence="12">
    <location>
        <begin position="3418"/>
        <end position="3428"/>
    </location>
</feature>
<dbReference type="Pfam" id="PF12340">
    <property type="entry name" value="DUF3638"/>
    <property type="match status" value="1"/>
</dbReference>